<organism evidence="13 14">
    <name type="scientific">Streptomyces synnematoformans</name>
    <dbReference type="NCBI Taxonomy" id="415721"/>
    <lineage>
        <taxon>Bacteria</taxon>
        <taxon>Bacillati</taxon>
        <taxon>Actinomycetota</taxon>
        <taxon>Actinomycetes</taxon>
        <taxon>Kitasatosporales</taxon>
        <taxon>Streptomycetaceae</taxon>
        <taxon>Streptomyces</taxon>
    </lineage>
</organism>
<keyword evidence="6 13" id="KW-0418">Kinase</keyword>
<keyword evidence="4" id="KW-0808">Transferase</keyword>
<evidence type="ECO:0000256" key="6">
    <source>
        <dbReference type="ARBA" id="ARBA00022777"/>
    </source>
</evidence>
<evidence type="ECO:0000313" key="13">
    <source>
        <dbReference type="EMBL" id="GAA2139818.1"/>
    </source>
</evidence>
<dbReference type="Pfam" id="PF07730">
    <property type="entry name" value="HisKA_3"/>
    <property type="match status" value="1"/>
</dbReference>
<dbReference type="PANTHER" id="PTHR24421">
    <property type="entry name" value="NITRATE/NITRITE SENSOR PROTEIN NARX-RELATED"/>
    <property type="match status" value="1"/>
</dbReference>
<evidence type="ECO:0000256" key="7">
    <source>
        <dbReference type="ARBA" id="ARBA00022840"/>
    </source>
</evidence>
<evidence type="ECO:0000256" key="8">
    <source>
        <dbReference type="ARBA" id="ARBA00023012"/>
    </source>
</evidence>
<proteinExistence type="predicted"/>
<keyword evidence="5" id="KW-0547">Nucleotide-binding</keyword>
<feature type="region of interest" description="Disordered" evidence="9">
    <location>
        <begin position="336"/>
        <end position="376"/>
    </location>
</feature>
<dbReference type="Pfam" id="PF02518">
    <property type="entry name" value="HATPase_c"/>
    <property type="match status" value="1"/>
</dbReference>
<dbReference type="Gene3D" id="1.20.5.1930">
    <property type="match status" value="1"/>
</dbReference>
<evidence type="ECO:0000256" key="10">
    <source>
        <dbReference type="SAM" id="Phobius"/>
    </source>
</evidence>
<dbReference type="InterPro" id="IPR003594">
    <property type="entry name" value="HATPase_dom"/>
</dbReference>
<keyword evidence="10" id="KW-0812">Transmembrane</keyword>
<dbReference type="Gene3D" id="3.30.565.10">
    <property type="entry name" value="Histidine kinase-like ATPase, C-terminal domain"/>
    <property type="match status" value="1"/>
</dbReference>
<dbReference type="PANTHER" id="PTHR24421:SF10">
    <property type="entry name" value="NITRATE_NITRITE SENSOR PROTEIN NARQ"/>
    <property type="match status" value="1"/>
</dbReference>
<dbReference type="CDD" id="cd16917">
    <property type="entry name" value="HATPase_UhpB-NarQ-NarX-like"/>
    <property type="match status" value="1"/>
</dbReference>
<dbReference type="InterPro" id="IPR011712">
    <property type="entry name" value="Sig_transdc_His_kin_sub3_dim/P"/>
</dbReference>
<dbReference type="InterPro" id="IPR036890">
    <property type="entry name" value="HATPase_C_sf"/>
</dbReference>
<evidence type="ECO:0000256" key="1">
    <source>
        <dbReference type="ARBA" id="ARBA00000085"/>
    </source>
</evidence>
<feature type="transmembrane region" description="Helical" evidence="10">
    <location>
        <begin position="20"/>
        <end position="38"/>
    </location>
</feature>
<evidence type="ECO:0000256" key="2">
    <source>
        <dbReference type="ARBA" id="ARBA00012438"/>
    </source>
</evidence>
<dbReference type="SUPFAM" id="SSF55874">
    <property type="entry name" value="ATPase domain of HSP90 chaperone/DNA topoisomerase II/histidine kinase"/>
    <property type="match status" value="1"/>
</dbReference>
<feature type="compositionally biased region" description="Pro residues" evidence="9">
    <location>
        <begin position="341"/>
        <end position="356"/>
    </location>
</feature>
<dbReference type="InterPro" id="IPR050482">
    <property type="entry name" value="Sensor_HK_TwoCompSys"/>
</dbReference>
<gene>
    <name evidence="13" type="ORF">GCM10009802_49900</name>
</gene>
<protein>
    <recommendedName>
        <fullName evidence="2">histidine kinase</fullName>
        <ecNumber evidence="2">2.7.13.3</ecNumber>
    </recommendedName>
</protein>
<evidence type="ECO:0000256" key="3">
    <source>
        <dbReference type="ARBA" id="ARBA00022553"/>
    </source>
</evidence>
<feature type="compositionally biased region" description="Low complexity" evidence="9">
    <location>
        <begin position="357"/>
        <end position="375"/>
    </location>
</feature>
<reference evidence="13 14" key="1">
    <citation type="journal article" date="2019" name="Int. J. Syst. Evol. Microbiol.">
        <title>The Global Catalogue of Microorganisms (GCM) 10K type strain sequencing project: providing services to taxonomists for standard genome sequencing and annotation.</title>
        <authorList>
            <consortium name="The Broad Institute Genomics Platform"/>
            <consortium name="The Broad Institute Genome Sequencing Center for Infectious Disease"/>
            <person name="Wu L."/>
            <person name="Ma J."/>
        </authorList>
    </citation>
    <scope>NUCLEOTIDE SEQUENCE [LARGE SCALE GENOMIC DNA]</scope>
    <source>
        <strain evidence="13 14">JCM 15481</strain>
    </source>
</reference>
<dbReference type="GO" id="GO:0016301">
    <property type="term" value="F:kinase activity"/>
    <property type="evidence" value="ECO:0007669"/>
    <property type="project" value="UniProtKB-KW"/>
</dbReference>
<sequence>MSTVESPAARRAPLGPLPSLTPGQLRLLLAAGFVFVAVKSVRTALTEQAGLVTSPAASAAVAAALCAALLLCRRMPVAVAVVTGAGFLLESQLWPVFVALYAVTVRRSLPVAAALTGAVFVPAALGPFRDLVHMPHVMLFPCAVLAVPLAVGLAARSQRDLTRSLARQLEDREAADRLRDEQVRMAERARIAREMHDVLAHRLSLLVLHTGVLQRRGDAAPGSVPGPVRERLDLLRTTSAHALDDLRDLLGALRDHEGPVPLTPTADDLPALITEAERAGTRVRARTDDLAGLPAAVRLAAHRIVQEALTNARKHAPGSPVDLTVEVTRSRVVIRAGNPCAAPPEPAPGRPGPPGSEPSGSGPSGSRPSGSRPRGYGLVGIAERVAALHGDLTTGATADGGFLLTAELPVPVHPADEPQALSPMAAAR</sequence>
<evidence type="ECO:0000259" key="12">
    <source>
        <dbReference type="Pfam" id="PF07730"/>
    </source>
</evidence>
<dbReference type="EMBL" id="BAAAPF010000212">
    <property type="protein sequence ID" value="GAA2139818.1"/>
    <property type="molecule type" value="Genomic_DNA"/>
</dbReference>
<dbReference type="RefSeq" id="WP_344292368.1">
    <property type="nucleotide sequence ID" value="NZ_BAAAPF010000212.1"/>
</dbReference>
<feature type="domain" description="Histidine kinase/HSP90-like ATPase" evidence="11">
    <location>
        <begin position="299"/>
        <end position="410"/>
    </location>
</feature>
<comment type="catalytic activity">
    <reaction evidence="1">
        <text>ATP + protein L-histidine = ADP + protein N-phospho-L-histidine.</text>
        <dbReference type="EC" id="2.7.13.3"/>
    </reaction>
</comment>
<name>A0ABN2ZBY2_9ACTN</name>
<keyword evidence="10" id="KW-0472">Membrane</keyword>
<dbReference type="EC" id="2.7.13.3" evidence="2"/>
<evidence type="ECO:0000313" key="14">
    <source>
        <dbReference type="Proteomes" id="UP001500443"/>
    </source>
</evidence>
<evidence type="ECO:0000259" key="11">
    <source>
        <dbReference type="Pfam" id="PF02518"/>
    </source>
</evidence>
<keyword evidence="8" id="KW-0902">Two-component regulatory system</keyword>
<evidence type="ECO:0000256" key="9">
    <source>
        <dbReference type="SAM" id="MobiDB-lite"/>
    </source>
</evidence>
<feature type="transmembrane region" description="Helical" evidence="10">
    <location>
        <begin position="109"/>
        <end position="128"/>
    </location>
</feature>
<evidence type="ECO:0000256" key="5">
    <source>
        <dbReference type="ARBA" id="ARBA00022741"/>
    </source>
</evidence>
<feature type="domain" description="Signal transduction histidine kinase subgroup 3 dimerisation and phosphoacceptor" evidence="12">
    <location>
        <begin position="187"/>
        <end position="256"/>
    </location>
</feature>
<keyword evidence="3" id="KW-0597">Phosphoprotein</keyword>
<feature type="transmembrane region" description="Helical" evidence="10">
    <location>
        <begin position="77"/>
        <end position="102"/>
    </location>
</feature>
<comment type="caution">
    <text evidence="13">The sequence shown here is derived from an EMBL/GenBank/DDBJ whole genome shotgun (WGS) entry which is preliminary data.</text>
</comment>
<keyword evidence="7" id="KW-0067">ATP-binding</keyword>
<evidence type="ECO:0000256" key="4">
    <source>
        <dbReference type="ARBA" id="ARBA00022679"/>
    </source>
</evidence>
<feature type="transmembrane region" description="Helical" evidence="10">
    <location>
        <begin position="50"/>
        <end position="71"/>
    </location>
</feature>
<accession>A0ABN2ZBY2</accession>
<feature type="transmembrane region" description="Helical" evidence="10">
    <location>
        <begin position="134"/>
        <end position="155"/>
    </location>
</feature>
<keyword evidence="14" id="KW-1185">Reference proteome</keyword>
<dbReference type="Proteomes" id="UP001500443">
    <property type="component" value="Unassembled WGS sequence"/>
</dbReference>
<keyword evidence="10" id="KW-1133">Transmembrane helix</keyword>